<dbReference type="PaxDb" id="6945-B7PFW2"/>
<dbReference type="EnsemblMetazoa" id="ISCW004989-RA">
    <property type="protein sequence ID" value="ISCW004989-PA"/>
    <property type="gene ID" value="ISCW004989"/>
</dbReference>
<reference evidence="3" key="2">
    <citation type="submission" date="2020-05" db="UniProtKB">
        <authorList>
            <consortium name="EnsemblMetazoa"/>
        </authorList>
    </citation>
    <scope>IDENTIFICATION</scope>
    <source>
        <strain evidence="3">wikel</strain>
    </source>
</reference>
<accession>B7PFW2</accession>
<keyword evidence="4" id="KW-1185">Reference proteome</keyword>
<sequence>MSARTAPREGGRGGCEQGQGSAHCAELNLELAGATPSLAVAKRVRPEERRRRSHHEPPSPEGGVRSRLTAGFPSRGRAKAPRAPWEGGLVARDGWTAGVVETRPCCRR</sequence>
<name>B7PFW2_IXOSC</name>
<dbReference type="HOGENOM" id="CLU_2199817_0_0_1"/>
<feature type="region of interest" description="Disordered" evidence="1">
    <location>
        <begin position="35"/>
        <end position="85"/>
    </location>
</feature>
<dbReference type="VEuPathDB" id="VectorBase:ISCW004989"/>
<dbReference type="EMBL" id="DS704151">
    <property type="protein sequence ID" value="EEC05484.1"/>
    <property type="molecule type" value="Genomic_DNA"/>
</dbReference>
<dbReference type="InParanoid" id="B7PFW2"/>
<evidence type="ECO:0000313" key="4">
    <source>
        <dbReference type="Proteomes" id="UP000001555"/>
    </source>
</evidence>
<dbReference type="EMBL" id="ABJB010184004">
    <property type="status" value="NOT_ANNOTATED_CDS"/>
    <property type="molecule type" value="Genomic_DNA"/>
</dbReference>
<proteinExistence type="predicted"/>
<dbReference type="EMBL" id="ABJB010736823">
    <property type="status" value="NOT_ANNOTATED_CDS"/>
    <property type="molecule type" value="Genomic_DNA"/>
</dbReference>
<feature type="compositionally biased region" description="Basic and acidic residues" evidence="1">
    <location>
        <begin position="44"/>
        <end position="58"/>
    </location>
</feature>
<gene>
    <name evidence="2" type="ORF">IscW_ISCW004989</name>
</gene>
<organism>
    <name type="scientific">Ixodes scapularis</name>
    <name type="common">Black-legged tick</name>
    <name type="synonym">Deer tick</name>
    <dbReference type="NCBI Taxonomy" id="6945"/>
    <lineage>
        <taxon>Eukaryota</taxon>
        <taxon>Metazoa</taxon>
        <taxon>Ecdysozoa</taxon>
        <taxon>Arthropoda</taxon>
        <taxon>Chelicerata</taxon>
        <taxon>Arachnida</taxon>
        <taxon>Acari</taxon>
        <taxon>Parasitiformes</taxon>
        <taxon>Ixodida</taxon>
        <taxon>Ixodoidea</taxon>
        <taxon>Ixodidae</taxon>
        <taxon>Ixodinae</taxon>
        <taxon>Ixodes</taxon>
    </lineage>
</organism>
<feature type="region of interest" description="Disordered" evidence="1">
    <location>
        <begin position="1"/>
        <end position="22"/>
    </location>
</feature>
<protein>
    <submittedName>
        <fullName evidence="2 3">Uncharacterized protein</fullName>
    </submittedName>
</protein>
<feature type="compositionally biased region" description="Basic and acidic residues" evidence="1">
    <location>
        <begin position="1"/>
        <end position="11"/>
    </location>
</feature>
<evidence type="ECO:0000313" key="2">
    <source>
        <dbReference type="EMBL" id="EEC05484.1"/>
    </source>
</evidence>
<evidence type="ECO:0000256" key="1">
    <source>
        <dbReference type="SAM" id="MobiDB-lite"/>
    </source>
</evidence>
<dbReference type="VEuPathDB" id="VectorBase:ISCI004989"/>
<evidence type="ECO:0000313" key="3">
    <source>
        <dbReference type="EnsemblMetazoa" id="ISCW004989-PA"/>
    </source>
</evidence>
<reference evidence="2 4" key="1">
    <citation type="submission" date="2008-03" db="EMBL/GenBank/DDBJ databases">
        <title>Annotation of Ixodes scapularis.</title>
        <authorList>
            <consortium name="Ixodes scapularis Genome Project Consortium"/>
            <person name="Caler E."/>
            <person name="Hannick L.I."/>
            <person name="Bidwell S."/>
            <person name="Joardar V."/>
            <person name="Thiagarajan M."/>
            <person name="Amedeo P."/>
            <person name="Galinsky K.J."/>
            <person name="Schobel S."/>
            <person name="Inman J."/>
            <person name="Hostetler J."/>
            <person name="Miller J."/>
            <person name="Hammond M."/>
            <person name="Megy K."/>
            <person name="Lawson D."/>
            <person name="Kodira C."/>
            <person name="Sutton G."/>
            <person name="Meyer J."/>
            <person name="Hill C.A."/>
            <person name="Birren B."/>
            <person name="Nene V."/>
            <person name="Collins F."/>
            <person name="Alarcon-Chaidez F."/>
            <person name="Wikel S."/>
            <person name="Strausberg R."/>
        </authorList>
    </citation>
    <scope>NUCLEOTIDE SEQUENCE [LARGE SCALE GENOMIC DNA]</scope>
    <source>
        <strain evidence="4">Wikel</strain>
        <strain evidence="2">Wikel colony</strain>
    </source>
</reference>
<dbReference type="Proteomes" id="UP000001555">
    <property type="component" value="Unassembled WGS sequence"/>
</dbReference>
<dbReference type="AlphaFoldDB" id="B7PFW2"/>